<evidence type="ECO:0000313" key="3">
    <source>
        <dbReference type="EMBL" id="GEC08676.1"/>
    </source>
</evidence>
<comment type="caution">
    <text evidence="3">The sequence shown here is derived from an EMBL/GenBank/DDBJ whole genome shotgun (WGS) entry which is preliminary data.</text>
</comment>
<protein>
    <submittedName>
        <fullName evidence="3">Exopolyphosphatase</fullName>
    </submittedName>
</protein>
<dbReference type="RefSeq" id="WP_141313393.1">
    <property type="nucleotide sequence ID" value="NZ_BJND01000056.1"/>
</dbReference>
<feature type="domain" description="AtuA-like ferredoxin-fold" evidence="2">
    <location>
        <begin position="455"/>
        <end position="550"/>
    </location>
</feature>
<proteinExistence type="predicted"/>
<dbReference type="EMBL" id="BJND01000056">
    <property type="protein sequence ID" value="GEC08676.1"/>
    <property type="molecule type" value="Genomic_DNA"/>
</dbReference>
<gene>
    <name evidence="3" type="ORF">SSP24_63310</name>
</gene>
<organism evidence="3 4">
    <name type="scientific">Streptomyces spinoverrucosus</name>
    <dbReference type="NCBI Taxonomy" id="284043"/>
    <lineage>
        <taxon>Bacteria</taxon>
        <taxon>Bacillati</taxon>
        <taxon>Actinomycetota</taxon>
        <taxon>Actinomycetes</taxon>
        <taxon>Kitasatosporales</taxon>
        <taxon>Streptomycetaceae</taxon>
        <taxon>Streptomyces</taxon>
    </lineage>
</organism>
<evidence type="ECO:0000259" key="1">
    <source>
        <dbReference type="Pfam" id="PF07287"/>
    </source>
</evidence>
<reference evidence="3 4" key="1">
    <citation type="submission" date="2019-06" db="EMBL/GenBank/DDBJ databases">
        <title>Whole genome shotgun sequence of Streptomyces spinoverrucosus NBRC 14228.</title>
        <authorList>
            <person name="Hosoyama A."/>
            <person name="Uohara A."/>
            <person name="Ohji S."/>
            <person name="Ichikawa N."/>
        </authorList>
    </citation>
    <scope>NUCLEOTIDE SEQUENCE [LARGE SCALE GENOMIC DNA]</scope>
    <source>
        <strain evidence="3 4">NBRC 14228</strain>
    </source>
</reference>
<dbReference type="Proteomes" id="UP000317881">
    <property type="component" value="Unassembled WGS sequence"/>
</dbReference>
<dbReference type="AlphaFoldDB" id="A0A4Y3VUR7"/>
<keyword evidence="4" id="KW-1185">Reference proteome</keyword>
<name>A0A4Y3VUR7_9ACTN</name>
<sequence length="559" mass="59943">MTLRIGNASGFYGDRFDALREMLTGGELDVLTGDYLAELTMLILARDRLKDPTAGYARTFLRQLEECLGLAHDRGVRVVTNAGGLNPAGLADAVRQLADRLGIPVRVAHVEGDDLTAAHPGSLAAHAYLGGFGIAACLREGADIVVTGRVTDAALVTGPAAAHFGWQPGEYDRLAGAVVAGHVLECGTQATGGNYSFFHERQADLRRPGFPLAELHPDGTSVITKHPGTGGFVDIGTVTAQLLYETGGPRYPGPDVTARLDTVRLTQEAPDRVRIEGVRGEAPPPTLKVGLNRLGGFRNEVTFVLTGLDIEAKAALVRQQMADALDKSPPAEIRWDLVRTDRPDADTEETASALLRLVVRDPDQETVGRTLSAAAVELALASYPGFHVLAPPGKGTPYGVFEDVYVPHGVVPHMAVLHDGRRIPVVPPHDTVVLDVVPEPPLPEPLPDGPRRRAPLGLVAGARSGDKGGNANVGVWARTDEAWRWLAHELTADRFQQLLPECRELNVTRHVLPNLRALNFVVEGILGQGVAAQARFDPQAKALGEWLRSRHLDIPEALL</sequence>
<feature type="domain" description="Acyclic terpene utilisation N-terminal" evidence="1">
    <location>
        <begin position="3"/>
        <end position="415"/>
    </location>
</feature>
<accession>A0A4Y3VUR7</accession>
<dbReference type="PANTHER" id="PTHR47585">
    <property type="match status" value="1"/>
</dbReference>
<evidence type="ECO:0000259" key="2">
    <source>
        <dbReference type="Pfam" id="PF23544"/>
    </source>
</evidence>
<dbReference type="InterPro" id="IPR010839">
    <property type="entry name" value="AtuA_N"/>
</dbReference>
<dbReference type="InterPro" id="IPR056362">
    <property type="entry name" value="AtuA-like_ferredoxin_dom"/>
</dbReference>
<dbReference type="Pfam" id="PF07287">
    <property type="entry name" value="AtuA"/>
    <property type="match status" value="1"/>
</dbReference>
<dbReference type="PANTHER" id="PTHR47585:SF1">
    <property type="entry name" value="DUF1446 DOMAIN-CONTAINING PROTEIN"/>
    <property type="match status" value="1"/>
</dbReference>
<dbReference type="Pfam" id="PF23544">
    <property type="entry name" value="AtuA_ferredoxin"/>
    <property type="match status" value="1"/>
</dbReference>
<evidence type="ECO:0000313" key="4">
    <source>
        <dbReference type="Proteomes" id="UP000317881"/>
    </source>
</evidence>
<dbReference type="OrthoDB" id="3959640at2"/>